<evidence type="ECO:0000313" key="4">
    <source>
        <dbReference type="EMBL" id="VTR92083.1"/>
    </source>
</evidence>
<proteinExistence type="inferred from homology"/>
<name>A0A6P2CT58_9BACT</name>
<dbReference type="RefSeq" id="WP_162666997.1">
    <property type="nucleotide sequence ID" value="NZ_LR593886.1"/>
</dbReference>
<dbReference type="AlphaFoldDB" id="A0A6P2CT58"/>
<organism evidence="4 5">
    <name type="scientific">Gemmata massiliana</name>
    <dbReference type="NCBI Taxonomy" id="1210884"/>
    <lineage>
        <taxon>Bacteria</taxon>
        <taxon>Pseudomonadati</taxon>
        <taxon>Planctomycetota</taxon>
        <taxon>Planctomycetia</taxon>
        <taxon>Gemmatales</taxon>
        <taxon>Gemmataceae</taxon>
        <taxon>Gemmata</taxon>
    </lineage>
</organism>
<keyword evidence="2" id="KW-0732">Signal</keyword>
<keyword evidence="4" id="KW-0675">Receptor</keyword>
<sequence length="401" mass="42898">MNRRTFLSTALAVGSSGTLVAAPKEKVKIVSSLPRTGSAKGQTDGIVNAIKLAIADFEKVLPFEVTYLDRDDATPRTGTWATEKEEGIAEEAVEDKDVMAVIGPYNSGAARISAPILNRAGLVQVTPAATMPGLTKSGPASDADEPDKYRPGKKITFCRVCPQDGSQGPLSADFAVEELKIKSVYVIDDKQLYGLGIATAFKSRCEELKVKVLGHESVAPTQRDFQPLVKKIKAAAPDLVYFGGTTISGGAAIAKTMHAEEVNCPFLAPDACYALDFVNGVGVETLDAMKCFVTVGGIDPARLKGAGADFVKRYKEKYKTDPEPYAVYGYEAAAVVLEAFRAVGKKDREAVRKAVVSTKDFEKGVLGKWSFDADGDTTLQPLTVARIEKGKFRAVKVMGTK</sequence>
<dbReference type="CDD" id="cd06342">
    <property type="entry name" value="PBP1_ABC_LIVBP-like"/>
    <property type="match status" value="1"/>
</dbReference>
<evidence type="ECO:0000259" key="3">
    <source>
        <dbReference type="Pfam" id="PF13458"/>
    </source>
</evidence>
<dbReference type="InterPro" id="IPR028081">
    <property type="entry name" value="Leu-bd"/>
</dbReference>
<dbReference type="Proteomes" id="UP000464178">
    <property type="component" value="Chromosome"/>
</dbReference>
<dbReference type="KEGG" id="gms:SOIL9_56310"/>
<evidence type="ECO:0000256" key="2">
    <source>
        <dbReference type="ARBA" id="ARBA00022729"/>
    </source>
</evidence>
<accession>A0A6P2CT58</accession>
<dbReference type="PANTHER" id="PTHR47151:SF2">
    <property type="entry name" value="AMINO ACID BINDING PROTEIN"/>
    <property type="match status" value="1"/>
</dbReference>
<dbReference type="Gene3D" id="3.40.50.2300">
    <property type="match status" value="2"/>
</dbReference>
<comment type="similarity">
    <text evidence="1">Belongs to the leucine-binding protein family.</text>
</comment>
<dbReference type="EMBL" id="LR593886">
    <property type="protein sequence ID" value="VTR92083.1"/>
    <property type="molecule type" value="Genomic_DNA"/>
</dbReference>
<keyword evidence="5" id="KW-1185">Reference proteome</keyword>
<evidence type="ECO:0000256" key="1">
    <source>
        <dbReference type="ARBA" id="ARBA00010062"/>
    </source>
</evidence>
<dbReference type="InterPro" id="IPR028082">
    <property type="entry name" value="Peripla_BP_I"/>
</dbReference>
<reference evidence="4 5" key="1">
    <citation type="submission" date="2019-05" db="EMBL/GenBank/DDBJ databases">
        <authorList>
            <consortium name="Science for Life Laboratories"/>
        </authorList>
    </citation>
    <scope>NUCLEOTIDE SEQUENCE [LARGE SCALE GENOMIC DNA]</scope>
    <source>
        <strain evidence="4">Soil9</strain>
    </source>
</reference>
<dbReference type="SUPFAM" id="SSF53822">
    <property type="entry name" value="Periplasmic binding protein-like I"/>
    <property type="match status" value="1"/>
</dbReference>
<dbReference type="PANTHER" id="PTHR47151">
    <property type="entry name" value="LEU/ILE/VAL-BINDING ABC TRANSPORTER SUBUNIT"/>
    <property type="match status" value="1"/>
</dbReference>
<dbReference type="Pfam" id="PF13458">
    <property type="entry name" value="Peripla_BP_6"/>
    <property type="match status" value="1"/>
</dbReference>
<gene>
    <name evidence="4" type="ORF">SOIL9_56310</name>
</gene>
<feature type="domain" description="Leucine-binding protein" evidence="3">
    <location>
        <begin position="27"/>
        <end position="390"/>
    </location>
</feature>
<protein>
    <recommendedName>
        <fullName evidence="3">Leucine-binding protein domain-containing protein</fullName>
    </recommendedName>
</protein>
<evidence type="ECO:0000313" key="5">
    <source>
        <dbReference type="Proteomes" id="UP000464178"/>
    </source>
</evidence>